<dbReference type="EMBL" id="CP029289">
    <property type="protein sequence ID" value="AWR94365.1"/>
    <property type="molecule type" value="Genomic_DNA"/>
</dbReference>
<dbReference type="Proteomes" id="UP000248044">
    <property type="component" value="Chromosome"/>
</dbReference>
<gene>
    <name evidence="1" type="ORF">DFR85_06905</name>
</gene>
<organism evidence="1 2">
    <name type="scientific">Acidianus brierleyi</name>
    <dbReference type="NCBI Taxonomy" id="41673"/>
    <lineage>
        <taxon>Archaea</taxon>
        <taxon>Thermoproteota</taxon>
        <taxon>Thermoprotei</taxon>
        <taxon>Sulfolobales</taxon>
        <taxon>Sulfolobaceae</taxon>
        <taxon>Acidianus</taxon>
    </lineage>
</organism>
<dbReference type="CDD" id="cd00838">
    <property type="entry name" value="MPP_superfamily"/>
    <property type="match status" value="1"/>
</dbReference>
<dbReference type="KEGG" id="abri:DFR85_06905"/>
<evidence type="ECO:0008006" key="3">
    <source>
        <dbReference type="Google" id="ProtNLM"/>
    </source>
</evidence>
<dbReference type="AlphaFoldDB" id="A0A2U9IED7"/>
<keyword evidence="2" id="KW-1185">Reference proteome</keyword>
<proteinExistence type="predicted"/>
<evidence type="ECO:0000313" key="2">
    <source>
        <dbReference type="Proteomes" id="UP000248044"/>
    </source>
</evidence>
<dbReference type="OrthoDB" id="50367at2157"/>
<evidence type="ECO:0000313" key="1">
    <source>
        <dbReference type="EMBL" id="AWR94365.1"/>
    </source>
</evidence>
<accession>A0A2U9IED7</accession>
<dbReference type="InterPro" id="IPR029052">
    <property type="entry name" value="Metallo-depent_PP-like"/>
</dbReference>
<sequence>MKKLALISGFPCQEDVIEYINDQKFDAVIGLGDIECPQFLNNFYGILGEFESVFVMKYLKKTNRLIQTSIYGLSVNFSDKIVITHFPPKGFGTGIIGNFMIGNEETTKKILHNKPKIVLHGHSEYPSISEKNGIKIISIGSLYNGFYTEYYPDNVEFVFKRAAIKYASSPSA</sequence>
<dbReference type="SUPFAM" id="SSF56300">
    <property type="entry name" value="Metallo-dependent phosphatases"/>
    <property type="match status" value="1"/>
</dbReference>
<name>A0A2U9IED7_9CREN</name>
<dbReference type="Gene3D" id="3.60.21.10">
    <property type="match status" value="1"/>
</dbReference>
<protein>
    <recommendedName>
        <fullName evidence="3">Metallophosphoesterase TT1561-like domain-containing protein</fullName>
    </recommendedName>
</protein>
<reference evidence="1 2" key="1">
    <citation type="submission" date="2018-05" db="EMBL/GenBank/DDBJ databases">
        <title>Complete Genome Sequences of Extremely Thermoacidophilic, Metal-Mobilizing Type-Strain Members of the Archaeal Family Sulfolobaceae: Acidianus brierleyi DSM-1651T, Acidianus sulfidivorans DSM-18786T, Metallosphaera hakonensis DSM-7519T, and Metallosphaera prunae DSM-10039T.</title>
        <authorList>
            <person name="Counts J.A."/>
            <person name="Kelly R.M."/>
        </authorList>
    </citation>
    <scope>NUCLEOTIDE SEQUENCE [LARGE SCALE GENOMIC DNA]</scope>
    <source>
        <strain evidence="1 2">DSM 1651</strain>
    </source>
</reference>